<dbReference type="EMBL" id="JAIRAU010000020">
    <property type="protein sequence ID" value="MBZ5710835.1"/>
    <property type="molecule type" value="Genomic_DNA"/>
</dbReference>
<comment type="caution">
    <text evidence="2">The sequence shown here is derived from an EMBL/GenBank/DDBJ whole genome shotgun (WGS) entry which is preliminary data.</text>
</comment>
<keyword evidence="3" id="KW-1185">Reference proteome</keyword>
<feature type="chain" id="PRO_5046701185" description="Lipoprotein" evidence="1">
    <location>
        <begin position="27"/>
        <end position="166"/>
    </location>
</feature>
<evidence type="ECO:0000313" key="3">
    <source>
        <dbReference type="Proteomes" id="UP001139031"/>
    </source>
</evidence>
<evidence type="ECO:0000313" key="2">
    <source>
        <dbReference type="EMBL" id="MBZ5710835.1"/>
    </source>
</evidence>
<dbReference type="RefSeq" id="WP_224192605.1">
    <property type="nucleotide sequence ID" value="NZ_JAIRAU010000020.1"/>
</dbReference>
<evidence type="ECO:0008006" key="4">
    <source>
        <dbReference type="Google" id="ProtNLM"/>
    </source>
</evidence>
<reference evidence="2" key="1">
    <citation type="submission" date="2021-08" db="EMBL/GenBank/DDBJ databases">
        <authorList>
            <person name="Stevens D.C."/>
        </authorList>
    </citation>
    <scope>NUCLEOTIDE SEQUENCE</scope>
    <source>
        <strain evidence="2">DSM 53165</strain>
    </source>
</reference>
<proteinExistence type="predicted"/>
<name>A0ABS7TRH5_9BACT</name>
<accession>A0ABS7TRH5</accession>
<evidence type="ECO:0000256" key="1">
    <source>
        <dbReference type="SAM" id="SignalP"/>
    </source>
</evidence>
<dbReference type="Proteomes" id="UP001139031">
    <property type="component" value="Unassembled WGS sequence"/>
</dbReference>
<sequence>MNLRTSLSGAALLLVLLPSGCGDSTAAGTDSDTTTGAPEEPPVELDAAGCVPRCVKDVDPATITKIEADCEVCDRPPGEETCEPLVECREELGWLKIPEGETACFSFRFDDGFITPSELDDLGQACLDLGTNAEYFILRAGEAPAGTTVTVACTWSPDPAMDCPML</sequence>
<gene>
    <name evidence="2" type="ORF">K7C98_16360</name>
</gene>
<protein>
    <recommendedName>
        <fullName evidence="4">Lipoprotein</fullName>
    </recommendedName>
</protein>
<feature type="signal peptide" evidence="1">
    <location>
        <begin position="1"/>
        <end position="26"/>
    </location>
</feature>
<organism evidence="2 3">
    <name type="scientific">Nannocystis pusilla</name>
    <dbReference type="NCBI Taxonomy" id="889268"/>
    <lineage>
        <taxon>Bacteria</taxon>
        <taxon>Pseudomonadati</taxon>
        <taxon>Myxococcota</taxon>
        <taxon>Polyangia</taxon>
        <taxon>Nannocystales</taxon>
        <taxon>Nannocystaceae</taxon>
        <taxon>Nannocystis</taxon>
    </lineage>
</organism>
<keyword evidence="1" id="KW-0732">Signal</keyword>